<accession>A0A0G1RIK7</accession>
<reference evidence="1 2" key="1">
    <citation type="journal article" date="2015" name="Nature">
        <title>rRNA introns, odd ribosomes, and small enigmatic genomes across a large radiation of phyla.</title>
        <authorList>
            <person name="Brown C.T."/>
            <person name="Hug L.A."/>
            <person name="Thomas B.C."/>
            <person name="Sharon I."/>
            <person name="Castelle C.J."/>
            <person name="Singh A."/>
            <person name="Wilkins M.J."/>
            <person name="Williams K.H."/>
            <person name="Banfield J.F."/>
        </authorList>
    </citation>
    <scope>NUCLEOTIDE SEQUENCE [LARGE SCALE GENOMIC DNA]</scope>
</reference>
<dbReference type="InterPro" id="IPR016956">
    <property type="entry name" value="YdjM"/>
</dbReference>
<comment type="caution">
    <text evidence="1">The sequence shown here is derived from an EMBL/GenBank/DDBJ whole genome shotgun (WGS) entry which is preliminary data.</text>
</comment>
<dbReference type="PIRSF" id="PIRSF030780">
    <property type="entry name" value="Md_memb_hyd_prd"/>
    <property type="match status" value="1"/>
</dbReference>
<protein>
    <submittedName>
        <fullName evidence="1">Membrane protein containing DUF457, transmembrane</fullName>
    </submittedName>
</protein>
<dbReference type="InterPro" id="IPR007404">
    <property type="entry name" value="YdjM-like"/>
</dbReference>
<dbReference type="AlphaFoldDB" id="A0A0G1RIK7"/>
<evidence type="ECO:0000313" key="1">
    <source>
        <dbReference type="EMBL" id="KKU56996.1"/>
    </source>
</evidence>
<dbReference type="PANTHER" id="PTHR35531:SF1">
    <property type="entry name" value="INNER MEMBRANE PROTEIN YBCI-RELATED"/>
    <property type="match status" value="1"/>
</dbReference>
<gene>
    <name evidence="1" type="ORF">UX78_C0001G0049</name>
</gene>
<dbReference type="EMBL" id="LCNM01000001">
    <property type="protein sequence ID" value="KKU56996.1"/>
    <property type="molecule type" value="Genomic_DNA"/>
</dbReference>
<organism evidence="1 2">
    <name type="scientific">Candidatus Amesbacteria bacterium GW2011_GWA2_47_11</name>
    <dbReference type="NCBI Taxonomy" id="1618357"/>
    <lineage>
        <taxon>Bacteria</taxon>
        <taxon>Candidatus Amesiibacteriota</taxon>
    </lineage>
</organism>
<sequence length="193" mass="21581">MTARTHDLFAFASLVTVSAYYPPDSLNLATLFAALVGCVIGSLIPDMDQASNRLWDLVPGGDYAGKVFRPLFLGHRNLSHSLLGTYLIYQLLNWLLPRFLNSVFIDPQIVLSAVMVGFVSHLLADGLTEEGLPLFFPFKLKIGFPPISSWRITTGRWFEKLVVFPGLVLYLFFFARSNQDQLVRILKLVTSGV</sequence>
<name>A0A0G1RIK7_9BACT</name>
<dbReference type="Proteomes" id="UP000034607">
    <property type="component" value="Unassembled WGS sequence"/>
</dbReference>
<keyword evidence="1" id="KW-0812">Transmembrane</keyword>
<proteinExistence type="predicted"/>
<dbReference type="Pfam" id="PF04307">
    <property type="entry name" value="YdjM"/>
    <property type="match status" value="1"/>
</dbReference>
<evidence type="ECO:0000313" key="2">
    <source>
        <dbReference type="Proteomes" id="UP000034607"/>
    </source>
</evidence>
<keyword evidence="1" id="KW-0472">Membrane</keyword>
<dbReference type="PANTHER" id="PTHR35531">
    <property type="entry name" value="INNER MEMBRANE PROTEIN YBCI-RELATED"/>
    <property type="match status" value="1"/>
</dbReference>